<dbReference type="EMBL" id="BKCJ010127415">
    <property type="protein sequence ID" value="GEX74644.1"/>
    <property type="molecule type" value="Genomic_DNA"/>
</dbReference>
<proteinExistence type="predicted"/>
<keyword evidence="2" id="KW-0548">Nucleotidyltransferase</keyword>
<dbReference type="AlphaFoldDB" id="A0A699HAF6"/>
<name>A0A699HAF6_TANCI</name>
<keyword evidence="2" id="KW-0695">RNA-directed DNA polymerase</keyword>
<sequence length="495" mass="56139">MQVTLHNEIMVMQVTLHNEVVIKLDFSLVKTASTPIETNKTLLKDEEAEDVDVYLYKSMIGLLIDYVGASLDKKSTTRGCQFLRKRLISWQCKKQIVVANSTTEAEYVVATNCYGQFWQTATTRTLDNGEMEITATIDRKVKIVTEASVRRHLKLEDFDGISILPTTEIFEQLALMGYVSNSDKLTIQKGHFSPQWRFLIHTILHCLSAKKTTWEQFSNNIATALICLATNRTFNFSKMIFDGMVKNLDNEAASIGVDVRHEGAATTGRYEQDMEFDFDAVKEVSTAEQVSTAGAAVTTASVDISPASPTRRVSTTDDITMEETLVYIRRSAAKTKDKGKGIMEESESAMTKTKRQQEQERLGHEAAVRLQDEFDKEERQRIAIVHKAVQTFTVDEWENIRARVEADEELTQRLQAGERNKYSELFEATMRSIKDFVPMKSEDDKAVPKLAEAKSSKRDAEEELDQGRSKKQKIVKAQNQGIKMLMNYHKKSYSS</sequence>
<keyword evidence="2" id="KW-0808">Transferase</keyword>
<accession>A0A699HAF6</accession>
<dbReference type="GO" id="GO:0003964">
    <property type="term" value="F:RNA-directed DNA polymerase activity"/>
    <property type="evidence" value="ECO:0007669"/>
    <property type="project" value="UniProtKB-KW"/>
</dbReference>
<organism evidence="2">
    <name type="scientific">Tanacetum cinerariifolium</name>
    <name type="common">Dalmatian daisy</name>
    <name type="synonym">Chrysanthemum cinerariifolium</name>
    <dbReference type="NCBI Taxonomy" id="118510"/>
    <lineage>
        <taxon>Eukaryota</taxon>
        <taxon>Viridiplantae</taxon>
        <taxon>Streptophyta</taxon>
        <taxon>Embryophyta</taxon>
        <taxon>Tracheophyta</taxon>
        <taxon>Spermatophyta</taxon>
        <taxon>Magnoliopsida</taxon>
        <taxon>eudicotyledons</taxon>
        <taxon>Gunneridae</taxon>
        <taxon>Pentapetalae</taxon>
        <taxon>asterids</taxon>
        <taxon>campanulids</taxon>
        <taxon>Asterales</taxon>
        <taxon>Asteraceae</taxon>
        <taxon>Asteroideae</taxon>
        <taxon>Anthemideae</taxon>
        <taxon>Anthemidinae</taxon>
        <taxon>Tanacetum</taxon>
    </lineage>
</organism>
<evidence type="ECO:0000256" key="1">
    <source>
        <dbReference type="SAM" id="MobiDB-lite"/>
    </source>
</evidence>
<reference evidence="2" key="1">
    <citation type="journal article" date="2019" name="Sci. Rep.">
        <title>Draft genome of Tanacetum cinerariifolium, the natural source of mosquito coil.</title>
        <authorList>
            <person name="Yamashiro T."/>
            <person name="Shiraishi A."/>
            <person name="Satake H."/>
            <person name="Nakayama K."/>
        </authorList>
    </citation>
    <scope>NUCLEOTIDE SEQUENCE</scope>
</reference>
<feature type="region of interest" description="Disordered" evidence="1">
    <location>
        <begin position="441"/>
        <end position="476"/>
    </location>
</feature>
<comment type="caution">
    <text evidence="2">The sequence shown here is derived from an EMBL/GenBank/DDBJ whole genome shotgun (WGS) entry which is preliminary data.</text>
</comment>
<gene>
    <name evidence="2" type="ORF">Tci_346619</name>
</gene>
<evidence type="ECO:0000313" key="2">
    <source>
        <dbReference type="EMBL" id="GEX74644.1"/>
    </source>
</evidence>
<protein>
    <submittedName>
        <fullName evidence="2">Ribonuclease H-like domain, reverse transcriptase, RNA-dependent DNA polymerase</fullName>
    </submittedName>
</protein>
<feature type="compositionally biased region" description="Basic and acidic residues" evidence="1">
    <location>
        <begin position="441"/>
        <end position="468"/>
    </location>
</feature>